<feature type="transmembrane region" description="Helical" evidence="3">
    <location>
        <begin position="225"/>
        <end position="245"/>
    </location>
</feature>
<accession>A0A850EWR1</accession>
<evidence type="ECO:0000256" key="2">
    <source>
        <dbReference type="ARBA" id="ARBA00007362"/>
    </source>
</evidence>
<keyword evidence="6" id="KW-1185">Reference proteome</keyword>
<dbReference type="EMBL" id="JABWCS010000220">
    <property type="protein sequence ID" value="NUU63924.1"/>
    <property type="molecule type" value="Genomic_DNA"/>
</dbReference>
<feature type="domain" description="EamA" evidence="4">
    <location>
        <begin position="163"/>
        <end position="295"/>
    </location>
</feature>
<dbReference type="Pfam" id="PF00892">
    <property type="entry name" value="EamA"/>
    <property type="match status" value="1"/>
</dbReference>
<dbReference type="AlphaFoldDB" id="A0A850EWR1"/>
<dbReference type="InterPro" id="IPR000620">
    <property type="entry name" value="EamA_dom"/>
</dbReference>
<proteinExistence type="inferred from homology"/>
<sequence>MKYMAAVMTGSACFGLLSTIAVLAYGRGFHLGEVVGSQFFWGFVLSLAFYLVKNLRTSRHKQKAASNPTDDSKLSWKQKLTLVSAGFPLAGAGLVYFKSLTYVPASVAIILLFQFIWIGALIQSIRNRRLPDRMTVIVIVILLLGTVLAAGLLDDGIRSWNPLGILYGLSAALLYSLFILLSGSAVPKAPAATRAVWMLAGGMVLIFILYPPAFLFNGKIFGELLIYGFTLGFLGSFIPPLLFAYGVPHVGEGMASILGATELPVAVLSSFFILHEPISPLRWLGVLIVLTSIALPEIIRRFTQKRSLSRA</sequence>
<evidence type="ECO:0000313" key="5">
    <source>
        <dbReference type="EMBL" id="NUU63924.1"/>
    </source>
</evidence>
<comment type="caution">
    <text evidence="5">The sequence shown here is derived from an EMBL/GenBank/DDBJ whole genome shotgun (WGS) entry which is preliminary data.</text>
</comment>
<feature type="transmembrane region" description="Helical" evidence="3">
    <location>
        <begin position="34"/>
        <end position="52"/>
    </location>
</feature>
<organism evidence="5 6">
    <name type="scientific">Paenibacillus agri</name>
    <dbReference type="NCBI Taxonomy" id="2744309"/>
    <lineage>
        <taxon>Bacteria</taxon>
        <taxon>Bacillati</taxon>
        <taxon>Bacillota</taxon>
        <taxon>Bacilli</taxon>
        <taxon>Bacillales</taxon>
        <taxon>Paenibacillaceae</taxon>
        <taxon>Paenibacillus</taxon>
    </lineage>
</organism>
<feature type="transmembrane region" description="Helical" evidence="3">
    <location>
        <begin position="257"/>
        <end position="275"/>
    </location>
</feature>
<feature type="transmembrane region" description="Helical" evidence="3">
    <location>
        <begin position="165"/>
        <end position="183"/>
    </location>
</feature>
<comment type="similarity">
    <text evidence="2">Belongs to the EamA transporter family.</text>
</comment>
<feature type="transmembrane region" description="Helical" evidence="3">
    <location>
        <begin position="195"/>
        <end position="213"/>
    </location>
</feature>
<name>A0A850EWR1_9BACL</name>
<dbReference type="RefSeq" id="WP_175374284.1">
    <property type="nucleotide sequence ID" value="NZ_JABWCS010000220.1"/>
</dbReference>
<keyword evidence="3" id="KW-0472">Membrane</keyword>
<reference evidence="5" key="1">
    <citation type="submission" date="2020-06" db="EMBL/GenBank/DDBJ databases">
        <title>Paenibacillus sp. nov., isolated from soil.</title>
        <authorList>
            <person name="Seo Y.L."/>
        </authorList>
    </citation>
    <scope>NUCLEOTIDE SEQUENCE [LARGE SCALE GENOMIC DNA]</scope>
    <source>
        <strain evidence="5">JW14</strain>
    </source>
</reference>
<evidence type="ECO:0000256" key="1">
    <source>
        <dbReference type="ARBA" id="ARBA00004127"/>
    </source>
</evidence>
<evidence type="ECO:0000259" key="4">
    <source>
        <dbReference type="Pfam" id="PF00892"/>
    </source>
</evidence>
<dbReference type="GO" id="GO:0016020">
    <property type="term" value="C:membrane"/>
    <property type="evidence" value="ECO:0007669"/>
    <property type="project" value="InterPro"/>
</dbReference>
<dbReference type="Proteomes" id="UP000564806">
    <property type="component" value="Unassembled WGS sequence"/>
</dbReference>
<feature type="transmembrane region" description="Helical" evidence="3">
    <location>
        <begin position="103"/>
        <end position="122"/>
    </location>
</feature>
<evidence type="ECO:0000313" key="6">
    <source>
        <dbReference type="Proteomes" id="UP000564806"/>
    </source>
</evidence>
<protein>
    <submittedName>
        <fullName evidence="5">DMT family transporter</fullName>
    </submittedName>
</protein>
<feature type="transmembrane region" description="Helical" evidence="3">
    <location>
        <begin position="281"/>
        <end position="299"/>
    </location>
</feature>
<keyword evidence="3" id="KW-1133">Transmembrane helix</keyword>
<keyword evidence="3" id="KW-0812">Transmembrane</keyword>
<feature type="transmembrane region" description="Helical" evidence="3">
    <location>
        <begin position="134"/>
        <end position="153"/>
    </location>
</feature>
<dbReference type="SUPFAM" id="SSF103481">
    <property type="entry name" value="Multidrug resistance efflux transporter EmrE"/>
    <property type="match status" value="1"/>
</dbReference>
<feature type="transmembrane region" description="Helical" evidence="3">
    <location>
        <begin position="80"/>
        <end position="97"/>
    </location>
</feature>
<gene>
    <name evidence="5" type="ORF">HPT30_26565</name>
</gene>
<comment type="subcellular location">
    <subcellularLocation>
        <location evidence="1">Endomembrane system</location>
        <topology evidence="1">Multi-pass membrane protein</topology>
    </subcellularLocation>
</comment>
<evidence type="ECO:0000256" key="3">
    <source>
        <dbReference type="SAM" id="Phobius"/>
    </source>
</evidence>
<dbReference type="InterPro" id="IPR037185">
    <property type="entry name" value="EmrE-like"/>
</dbReference>